<feature type="non-terminal residue" evidence="8">
    <location>
        <position position="1"/>
    </location>
</feature>
<dbReference type="GO" id="GO:0004519">
    <property type="term" value="F:endonuclease activity"/>
    <property type="evidence" value="ECO:0007669"/>
    <property type="project" value="UniProtKB-KW"/>
</dbReference>
<dbReference type="STRING" id="157652.A0A371E5T4"/>
<evidence type="ECO:0000313" key="8">
    <source>
        <dbReference type="EMBL" id="RDX61337.1"/>
    </source>
</evidence>
<keyword evidence="6" id="KW-0695">RNA-directed DNA polymerase</keyword>
<comment type="caution">
    <text evidence="8">The sequence shown here is derived from an EMBL/GenBank/DDBJ whole genome shotgun (WGS) entry which is preliminary data.</text>
</comment>
<dbReference type="FunFam" id="1.10.340.70:FF:000001">
    <property type="entry name" value="Retrovirus-related Pol polyprotein from transposon gypsy-like Protein"/>
    <property type="match status" value="1"/>
</dbReference>
<dbReference type="InterPro" id="IPR041588">
    <property type="entry name" value="Integrase_H2C2"/>
</dbReference>
<dbReference type="GO" id="GO:0003964">
    <property type="term" value="F:RNA-directed DNA polymerase activity"/>
    <property type="evidence" value="ECO:0007669"/>
    <property type="project" value="UniProtKB-KW"/>
</dbReference>
<dbReference type="PANTHER" id="PTHR35046">
    <property type="entry name" value="ZINC KNUCKLE (CCHC-TYPE) FAMILY PROTEIN"/>
    <property type="match status" value="1"/>
</dbReference>
<dbReference type="InterPro" id="IPR001584">
    <property type="entry name" value="Integrase_cat-core"/>
</dbReference>
<dbReference type="SUPFAM" id="SSF53098">
    <property type="entry name" value="Ribonuclease H-like"/>
    <property type="match status" value="1"/>
</dbReference>
<dbReference type="GO" id="GO:0003676">
    <property type="term" value="F:nucleic acid binding"/>
    <property type="evidence" value="ECO:0007669"/>
    <property type="project" value="InterPro"/>
</dbReference>
<feature type="domain" description="Integrase catalytic" evidence="7">
    <location>
        <begin position="182"/>
        <end position="257"/>
    </location>
</feature>
<dbReference type="InterPro" id="IPR036397">
    <property type="entry name" value="RNaseH_sf"/>
</dbReference>
<evidence type="ECO:0000256" key="1">
    <source>
        <dbReference type="ARBA" id="ARBA00022679"/>
    </source>
</evidence>
<evidence type="ECO:0000256" key="4">
    <source>
        <dbReference type="ARBA" id="ARBA00022759"/>
    </source>
</evidence>
<name>A0A371E5T4_MUCPR</name>
<protein>
    <recommendedName>
        <fullName evidence="7">Integrase catalytic domain-containing protein</fullName>
    </recommendedName>
</protein>
<evidence type="ECO:0000256" key="6">
    <source>
        <dbReference type="ARBA" id="ARBA00022918"/>
    </source>
</evidence>
<proteinExistence type="predicted"/>
<dbReference type="Gene3D" id="1.10.340.70">
    <property type="match status" value="1"/>
</dbReference>
<dbReference type="PANTHER" id="PTHR35046:SF9">
    <property type="entry name" value="RNA-DIRECTED DNA POLYMERASE"/>
    <property type="match status" value="1"/>
</dbReference>
<keyword evidence="9" id="KW-1185">Reference proteome</keyword>
<dbReference type="Gene3D" id="3.30.420.10">
    <property type="entry name" value="Ribonuclease H-like superfamily/Ribonuclease H"/>
    <property type="match status" value="1"/>
</dbReference>
<dbReference type="InterPro" id="IPR043502">
    <property type="entry name" value="DNA/RNA_pol_sf"/>
</dbReference>
<keyword evidence="1" id="KW-0808">Transferase</keyword>
<keyword evidence="3" id="KW-0540">Nuclease</keyword>
<evidence type="ECO:0000256" key="3">
    <source>
        <dbReference type="ARBA" id="ARBA00022722"/>
    </source>
</evidence>
<dbReference type="Proteomes" id="UP000257109">
    <property type="component" value="Unassembled WGS sequence"/>
</dbReference>
<evidence type="ECO:0000313" key="9">
    <source>
        <dbReference type="Proteomes" id="UP000257109"/>
    </source>
</evidence>
<accession>A0A371E5T4</accession>
<evidence type="ECO:0000256" key="2">
    <source>
        <dbReference type="ARBA" id="ARBA00022695"/>
    </source>
</evidence>
<gene>
    <name evidence="8" type="ORF">CR513_60444</name>
</gene>
<dbReference type="Pfam" id="PF17921">
    <property type="entry name" value="Integrase_H2C2"/>
    <property type="match status" value="1"/>
</dbReference>
<keyword evidence="5" id="KW-0378">Hydrolase</keyword>
<organism evidence="8 9">
    <name type="scientific">Mucuna pruriens</name>
    <name type="common">Velvet bean</name>
    <name type="synonym">Dolichos pruriens</name>
    <dbReference type="NCBI Taxonomy" id="157652"/>
    <lineage>
        <taxon>Eukaryota</taxon>
        <taxon>Viridiplantae</taxon>
        <taxon>Streptophyta</taxon>
        <taxon>Embryophyta</taxon>
        <taxon>Tracheophyta</taxon>
        <taxon>Spermatophyta</taxon>
        <taxon>Magnoliopsida</taxon>
        <taxon>eudicotyledons</taxon>
        <taxon>Gunneridae</taxon>
        <taxon>Pentapetalae</taxon>
        <taxon>rosids</taxon>
        <taxon>fabids</taxon>
        <taxon>Fabales</taxon>
        <taxon>Fabaceae</taxon>
        <taxon>Papilionoideae</taxon>
        <taxon>50 kb inversion clade</taxon>
        <taxon>NPAAA clade</taxon>
        <taxon>indigoferoid/millettioid clade</taxon>
        <taxon>Phaseoleae</taxon>
        <taxon>Mucuna</taxon>
    </lineage>
</organism>
<dbReference type="PROSITE" id="PS50994">
    <property type="entry name" value="INTEGRASE"/>
    <property type="match status" value="1"/>
</dbReference>
<dbReference type="InterPro" id="IPR041373">
    <property type="entry name" value="RT_RNaseH"/>
</dbReference>
<dbReference type="GO" id="GO:0016787">
    <property type="term" value="F:hydrolase activity"/>
    <property type="evidence" value="ECO:0007669"/>
    <property type="project" value="UniProtKB-KW"/>
</dbReference>
<reference evidence="8" key="1">
    <citation type="submission" date="2018-05" db="EMBL/GenBank/DDBJ databases">
        <title>Draft genome of Mucuna pruriens seed.</title>
        <authorList>
            <person name="Nnadi N.E."/>
            <person name="Vos R."/>
            <person name="Hasami M.H."/>
            <person name="Devisetty U.K."/>
            <person name="Aguiy J.C."/>
        </authorList>
    </citation>
    <scope>NUCLEOTIDE SEQUENCE [LARGE SCALE GENOMIC DNA]</scope>
    <source>
        <strain evidence="8">JCA_2017</strain>
    </source>
</reference>
<dbReference type="InterPro" id="IPR012337">
    <property type="entry name" value="RNaseH-like_sf"/>
</dbReference>
<dbReference type="SUPFAM" id="SSF56672">
    <property type="entry name" value="DNA/RNA polymerases"/>
    <property type="match status" value="1"/>
</dbReference>
<dbReference type="Pfam" id="PF17917">
    <property type="entry name" value="RT_RNaseH"/>
    <property type="match status" value="1"/>
</dbReference>
<evidence type="ECO:0000256" key="5">
    <source>
        <dbReference type="ARBA" id="ARBA00022801"/>
    </source>
</evidence>
<evidence type="ECO:0000259" key="7">
    <source>
        <dbReference type="PROSITE" id="PS50994"/>
    </source>
</evidence>
<sequence>MTEGTLVKALQTWQRYLLPKEFVIHSDHEALKHLRRQGKLNKSHAKWVEFLEQFPYVIRHKQGKLNVMVVALSRRHALIAMLETKMLGLNFIKELYENKDLDFAIHDGFLIKGERLCVPIGSIWQLLVKEAHEGGLVGHFGDLKTLEILNEHFYWPYMRKDVHNICERCLICKLAYLISCHKSDDASHVANFFFKNMVRLHGLPRTIVLDRDTKFLGHFWRSLWSRFGTKLLFSTNSHPQMDGQIEVVNRTLGKLLR</sequence>
<keyword evidence="2" id="KW-0548">Nucleotidyltransferase</keyword>
<dbReference type="AlphaFoldDB" id="A0A371E5T4"/>
<dbReference type="OrthoDB" id="1935586at2759"/>
<dbReference type="EMBL" id="QJKJ01016196">
    <property type="protein sequence ID" value="RDX61337.1"/>
    <property type="molecule type" value="Genomic_DNA"/>
</dbReference>
<keyword evidence="4" id="KW-0255">Endonuclease</keyword>
<dbReference type="GO" id="GO:0015074">
    <property type="term" value="P:DNA integration"/>
    <property type="evidence" value="ECO:0007669"/>
    <property type="project" value="InterPro"/>
</dbReference>